<evidence type="ECO:0000313" key="1">
    <source>
        <dbReference type="EMBL" id="VDP24199.1"/>
    </source>
</evidence>
<dbReference type="Proteomes" id="UP000267606">
    <property type="component" value="Unassembled WGS sequence"/>
</dbReference>
<reference evidence="3" key="1">
    <citation type="submission" date="2016-06" db="UniProtKB">
        <authorList>
            <consortium name="WormBaseParasite"/>
        </authorList>
    </citation>
    <scope>IDENTIFICATION</scope>
</reference>
<dbReference type="EMBL" id="UZAJ01043019">
    <property type="protein sequence ID" value="VDP24199.1"/>
    <property type="molecule type" value="Genomic_DNA"/>
</dbReference>
<reference evidence="1 2" key="2">
    <citation type="submission" date="2018-11" db="EMBL/GenBank/DDBJ databases">
        <authorList>
            <consortium name="Pathogen Informatics"/>
        </authorList>
    </citation>
    <scope>NUCLEOTIDE SEQUENCE [LARGE SCALE GENOMIC DNA]</scope>
</reference>
<keyword evidence="2" id="KW-1185">Reference proteome</keyword>
<name>A0A183I7X5_9BILA</name>
<sequence>MHVEVKSPFGDSDGPVRLPVPDVHGVVLGTGGRVKVPGSLPASHRWAPLSSAVILSPKIGLFCHQVSADTVSFGVCRRGLWVSGCTRGSGPVGRQLAPGSAFAAGAACLGLCAGSCVACLADPARG</sequence>
<evidence type="ECO:0000313" key="2">
    <source>
        <dbReference type="Proteomes" id="UP000267606"/>
    </source>
</evidence>
<evidence type="ECO:0000313" key="3">
    <source>
        <dbReference type="WBParaSite" id="OFLC_0001585001-mRNA-1"/>
    </source>
</evidence>
<gene>
    <name evidence="1" type="ORF">OFLC_LOCUS15837</name>
</gene>
<protein>
    <submittedName>
        <fullName evidence="1 3">Uncharacterized protein</fullName>
    </submittedName>
</protein>
<dbReference type="WBParaSite" id="OFLC_0001585001-mRNA-1">
    <property type="protein sequence ID" value="OFLC_0001585001-mRNA-1"/>
    <property type="gene ID" value="OFLC_0001585001"/>
</dbReference>
<proteinExistence type="predicted"/>
<organism evidence="3">
    <name type="scientific">Onchocerca flexuosa</name>
    <dbReference type="NCBI Taxonomy" id="387005"/>
    <lineage>
        <taxon>Eukaryota</taxon>
        <taxon>Metazoa</taxon>
        <taxon>Ecdysozoa</taxon>
        <taxon>Nematoda</taxon>
        <taxon>Chromadorea</taxon>
        <taxon>Rhabditida</taxon>
        <taxon>Spirurina</taxon>
        <taxon>Spiruromorpha</taxon>
        <taxon>Filarioidea</taxon>
        <taxon>Onchocercidae</taxon>
        <taxon>Onchocerca</taxon>
    </lineage>
</organism>
<dbReference type="AlphaFoldDB" id="A0A183I7X5"/>
<accession>A0A183I7X5</accession>